<dbReference type="InterPro" id="IPR053159">
    <property type="entry name" value="Hybrid_Histidine_Kinase"/>
</dbReference>
<feature type="domain" description="Histidine kinase" evidence="5">
    <location>
        <begin position="1506"/>
        <end position="1722"/>
    </location>
</feature>
<evidence type="ECO:0000256" key="2">
    <source>
        <dbReference type="ARBA" id="ARBA00012438"/>
    </source>
</evidence>
<dbReference type="PROSITE" id="PS50109">
    <property type="entry name" value="HIS_KIN"/>
    <property type="match status" value="1"/>
</dbReference>
<dbReference type="InterPro" id="IPR036890">
    <property type="entry name" value="HATPase_C_sf"/>
</dbReference>
<comment type="catalytic activity">
    <reaction evidence="1">
        <text>ATP + protein L-histidine = ADP + protein N-phospho-L-histidine.</text>
        <dbReference type="EC" id="2.7.13.3"/>
    </reaction>
</comment>
<dbReference type="SUPFAM" id="SSF52540">
    <property type="entry name" value="P-loop containing nucleoside triphosphate hydrolases"/>
    <property type="match status" value="1"/>
</dbReference>
<dbReference type="InterPro" id="IPR005467">
    <property type="entry name" value="His_kinase_dom"/>
</dbReference>
<dbReference type="PANTHER" id="PTHR43642:SF1">
    <property type="entry name" value="HYBRID SIGNAL TRANSDUCTION HISTIDINE KINASE G"/>
    <property type="match status" value="1"/>
</dbReference>
<organism evidence="6 7">
    <name type="scientific">Paraburkholderia rhizosphaerae</name>
    <dbReference type="NCBI Taxonomy" id="480658"/>
    <lineage>
        <taxon>Bacteria</taxon>
        <taxon>Pseudomonadati</taxon>
        <taxon>Pseudomonadota</taxon>
        <taxon>Betaproteobacteria</taxon>
        <taxon>Burkholderiales</taxon>
        <taxon>Burkholderiaceae</taxon>
        <taxon>Paraburkholderia</taxon>
    </lineage>
</organism>
<dbReference type="InterPro" id="IPR011009">
    <property type="entry name" value="Kinase-like_dom_sf"/>
</dbReference>
<sequence length="1731" mass="189405">MTKPSHVFSPLVRDGELLPIDGAITHPSANGPRESSSSILKSGDEPLIRCMDNWAGGRLIRVVAEHDPESTERLHAEFRMRNQLDPRWAAVPVTLARYAGRDALVLCDPGGVLLASVSGKSFDPAAFLKFAEALSATVCACHTAGLVHGDLNPSHILVDVDSSRSWLTGFGNRQREVDIADPDFAYKAPEQTGCVSGEVDERTDLYALGCIFYEMLTGQRPPLHCADAAMHAHVDPHPATLASCFTGMPCQFAAILMKMLARRPEDRYQSACSLTADLSRCRSSYPADQAVASFPLDLKSIGRKFKKPRKLYGRTSELRVLTSSFERVAATGKPEFILLTGYSGSGKTSLVGNHILQLENTPHCYATGKCDPLKAAVPYYALVQAFQTLLRPIVGESDERFQATRAKLIDALGINAGALASLVPCAAVILGNLPPVPELTPELERLRFLRLTTQLLNAFATPECPLILFFDDLQWADAGTLAVIQHLITDAQVSYVSVVAAYRDTGAQSSSIRRWINETRNHMVVVPTRPLRATDLAEFISDTLTCTISVAIPIARFVESKTGGEPFFAIRLLASLADEGLISFDYVAGKWLWNPGRAEEVCQPNNIADFMRRRIANLSNEAQLDLRYLSCVENASADTLSAAAGTEPDDALSSLIEAERVDLVYQHASDWRFWHDRVREAVYASISAADKQRMHLEIGRRLAASPTFDQHSDQVFVVVNQINRGLPLVRAIDERVSFGRLNLVAGRRARNTAEHVSALEYFVAATRLLSGTRESSDRDAAEFHRAECEFLTGAATVALSRLTRLKYHFLDLGLRTQVTRLLLTILTARDQLDDALGVAVNYLHQAGEQLPKRPTDDDVDREFERVITLMSGRQPHALFELPLMRNVQLRSIMEVYVDFFPVALLCDRNLRDLVLLRMTSISLRHGHCDASTHAYAGVVRALGVRYGDYETGIQFGELAMRLIGSKYLGSMKVRAQVTVGSCVLPWSKPIRQAESLVREAVRSASLIGDLNFEVYSRRNLVSILIFSGTPIRQALAEADAGFDVARKYNIDLMADSFMTQICMLRELCGMPVDEASLLTAGYDPHWVSRIVRNPALSRSLAAFAFWTHQMQVSLTFGDFRAALAAESAARKHAWTSDSLVEIVDYSCYGALAHAEALLASSPAIIPEHVVALYARHNTLAAWVRYCPENFRCRLALVEAQIACIEKRFCNAECLFEEAINDAQQHGFVQIEALAAEAAARHYTRRRLDTVARSYLSHARDAYLSLGAQGKVHAMDSTWRREPGSLIVDEPRAAQRWAAPGADSEPEPQSPYASSGEIVLSKLAGMIVTSSVEFAGAQRGVLAFFNGTELRTAATAYVTRDGVALSMSPSDVSARDMPATILQTVARTREHVVVGDALQHREFAQDPYILSNQPRSIVCMPIVQQARTTGILYLENCMATAVFTPEKVEVLVALATQAAVTFENARLCTRLAEESRQRDRAVDALRDSQNELARVKPLITMRELVASVVHEVAQPFATVGAAAGAALNWLSAAQPDIGQARSMVEQIVEQSARGRSIVRSLRALVSNATPSFELFDINASIDEILAQSQSRLCEARVELDARSLSEERLVYGDRVQLQQVVLNLVFNAIDAMVGLNGSRRVLTISTSGTVTGDVVIAVEDTGPGISPAVDGRLFAPFVTTKREGLGMGLAICSMIVEAHGGKLAVEPGSQAGAVFRVSIPGPADCMLDAACG</sequence>
<reference evidence="6 7" key="1">
    <citation type="submission" date="2019-03" db="EMBL/GenBank/DDBJ databases">
        <title>Genomic Encyclopedia of Type Strains, Phase III (KMG-III): the genomes of soil and plant-associated and newly described type strains.</title>
        <authorList>
            <person name="Whitman W."/>
        </authorList>
    </citation>
    <scope>NUCLEOTIDE SEQUENCE [LARGE SCALE GENOMIC DNA]</scope>
    <source>
        <strain evidence="6 7">LMG 29544</strain>
    </source>
</reference>
<feature type="domain" description="Protein kinase" evidence="4">
    <location>
        <begin position="1"/>
        <end position="285"/>
    </location>
</feature>
<dbReference type="PROSITE" id="PS50011">
    <property type="entry name" value="PROTEIN_KINASE_DOM"/>
    <property type="match status" value="1"/>
</dbReference>
<dbReference type="Gene3D" id="1.10.510.10">
    <property type="entry name" value="Transferase(Phosphotransferase) domain 1"/>
    <property type="match status" value="1"/>
</dbReference>
<dbReference type="InterPro" id="IPR041664">
    <property type="entry name" value="AAA_16"/>
</dbReference>
<evidence type="ECO:0000259" key="4">
    <source>
        <dbReference type="PROSITE" id="PS50011"/>
    </source>
</evidence>
<dbReference type="SUPFAM" id="SSF55874">
    <property type="entry name" value="ATPase domain of HSP90 chaperone/DNA topoisomerase II/histidine kinase"/>
    <property type="match status" value="1"/>
</dbReference>
<dbReference type="InterPro" id="IPR003594">
    <property type="entry name" value="HATPase_dom"/>
</dbReference>
<accession>A0A4R8M4H3</accession>
<comment type="caution">
    <text evidence="6">The sequence shown here is derived from an EMBL/GenBank/DDBJ whole genome shotgun (WGS) entry which is preliminary data.</text>
</comment>
<keyword evidence="7" id="KW-1185">Reference proteome</keyword>
<dbReference type="Gene3D" id="1.10.287.130">
    <property type="match status" value="1"/>
</dbReference>
<dbReference type="Gene3D" id="3.40.50.300">
    <property type="entry name" value="P-loop containing nucleotide triphosphate hydrolases"/>
    <property type="match status" value="1"/>
</dbReference>
<dbReference type="PANTHER" id="PTHR43642">
    <property type="entry name" value="HYBRID SIGNAL TRANSDUCTION HISTIDINE KINASE G"/>
    <property type="match status" value="1"/>
</dbReference>
<evidence type="ECO:0000259" key="5">
    <source>
        <dbReference type="PROSITE" id="PS50109"/>
    </source>
</evidence>
<dbReference type="InterPro" id="IPR000719">
    <property type="entry name" value="Prot_kinase_dom"/>
</dbReference>
<proteinExistence type="predicted"/>
<dbReference type="Gene3D" id="3.30.450.40">
    <property type="match status" value="1"/>
</dbReference>
<dbReference type="Pfam" id="PF13191">
    <property type="entry name" value="AAA_16"/>
    <property type="match status" value="1"/>
</dbReference>
<dbReference type="Gene3D" id="3.30.565.10">
    <property type="entry name" value="Histidine kinase-like ATPase, C-terminal domain"/>
    <property type="match status" value="1"/>
</dbReference>
<protein>
    <recommendedName>
        <fullName evidence="2">histidine kinase</fullName>
        <ecNumber evidence="2">2.7.13.3</ecNumber>
    </recommendedName>
</protein>
<evidence type="ECO:0000313" key="6">
    <source>
        <dbReference type="EMBL" id="TDY54742.1"/>
    </source>
</evidence>
<gene>
    <name evidence="6" type="ORF">BX592_101198</name>
</gene>
<name>A0A4R8M4H3_9BURK</name>
<dbReference type="InterPro" id="IPR004358">
    <property type="entry name" value="Sig_transdc_His_kin-like_C"/>
</dbReference>
<dbReference type="SMART" id="SM00388">
    <property type="entry name" value="HisKA"/>
    <property type="match status" value="1"/>
</dbReference>
<dbReference type="GO" id="GO:0000155">
    <property type="term" value="F:phosphorelay sensor kinase activity"/>
    <property type="evidence" value="ECO:0007669"/>
    <property type="project" value="InterPro"/>
</dbReference>
<dbReference type="SMART" id="SM00065">
    <property type="entry name" value="GAF"/>
    <property type="match status" value="1"/>
</dbReference>
<dbReference type="SUPFAM" id="SSF55781">
    <property type="entry name" value="GAF domain-like"/>
    <property type="match status" value="1"/>
</dbReference>
<dbReference type="Pfam" id="PF00069">
    <property type="entry name" value="Pkinase"/>
    <property type="match status" value="1"/>
</dbReference>
<dbReference type="InterPro" id="IPR029016">
    <property type="entry name" value="GAF-like_dom_sf"/>
</dbReference>
<dbReference type="RefSeq" id="WP_166676284.1">
    <property type="nucleotide sequence ID" value="NZ_JBHLUW010000027.1"/>
</dbReference>
<evidence type="ECO:0000256" key="3">
    <source>
        <dbReference type="ARBA" id="ARBA00022553"/>
    </source>
</evidence>
<dbReference type="SUPFAM" id="SSF56112">
    <property type="entry name" value="Protein kinase-like (PK-like)"/>
    <property type="match status" value="1"/>
</dbReference>
<dbReference type="InterPro" id="IPR003018">
    <property type="entry name" value="GAF"/>
</dbReference>
<dbReference type="InterPro" id="IPR027417">
    <property type="entry name" value="P-loop_NTPase"/>
</dbReference>
<dbReference type="Pfam" id="PF02518">
    <property type="entry name" value="HATPase_c"/>
    <property type="match status" value="1"/>
</dbReference>
<dbReference type="SMART" id="SM00387">
    <property type="entry name" value="HATPase_c"/>
    <property type="match status" value="1"/>
</dbReference>
<dbReference type="Pfam" id="PF01590">
    <property type="entry name" value="GAF"/>
    <property type="match status" value="1"/>
</dbReference>
<evidence type="ECO:0000313" key="7">
    <source>
        <dbReference type="Proteomes" id="UP000295509"/>
    </source>
</evidence>
<dbReference type="InterPro" id="IPR003661">
    <property type="entry name" value="HisK_dim/P_dom"/>
</dbReference>
<evidence type="ECO:0000256" key="1">
    <source>
        <dbReference type="ARBA" id="ARBA00000085"/>
    </source>
</evidence>
<dbReference type="EC" id="2.7.13.3" evidence="2"/>
<dbReference type="GO" id="GO:0005524">
    <property type="term" value="F:ATP binding"/>
    <property type="evidence" value="ECO:0007669"/>
    <property type="project" value="InterPro"/>
</dbReference>
<dbReference type="EMBL" id="SORE01000001">
    <property type="protein sequence ID" value="TDY54742.1"/>
    <property type="molecule type" value="Genomic_DNA"/>
</dbReference>
<dbReference type="SMART" id="SM00220">
    <property type="entry name" value="S_TKc"/>
    <property type="match status" value="1"/>
</dbReference>
<dbReference type="Proteomes" id="UP000295509">
    <property type="component" value="Unassembled WGS sequence"/>
</dbReference>
<dbReference type="PRINTS" id="PR00344">
    <property type="entry name" value="BCTRLSENSOR"/>
</dbReference>
<keyword evidence="3" id="KW-0597">Phosphoprotein</keyword>